<keyword evidence="3" id="KW-1185">Reference proteome</keyword>
<dbReference type="InterPro" id="IPR027417">
    <property type="entry name" value="P-loop_NTPase"/>
</dbReference>
<comment type="caution">
    <text evidence="2">The sequence shown here is derived from an EMBL/GenBank/DDBJ whole genome shotgun (WGS) entry which is preliminary data.</text>
</comment>
<reference evidence="2" key="2">
    <citation type="journal article" date="2023" name="Science">
        <title>Genomic signatures of disease resistance in endangered staghorn corals.</title>
        <authorList>
            <person name="Vollmer S.V."/>
            <person name="Selwyn J.D."/>
            <person name="Despard B.A."/>
            <person name="Roesel C.L."/>
        </authorList>
    </citation>
    <scope>NUCLEOTIDE SEQUENCE</scope>
    <source>
        <strain evidence="2">K2</strain>
    </source>
</reference>
<proteinExistence type="predicted"/>
<dbReference type="EMBL" id="JARQWQ010000102">
    <property type="protein sequence ID" value="KAK2551074.1"/>
    <property type="molecule type" value="Genomic_DNA"/>
</dbReference>
<evidence type="ECO:0000313" key="2">
    <source>
        <dbReference type="EMBL" id="KAK2551074.1"/>
    </source>
</evidence>
<dbReference type="InterPro" id="IPR006073">
    <property type="entry name" value="GTP-bd"/>
</dbReference>
<name>A0AAD9UV35_ACRCE</name>
<dbReference type="Pfam" id="PF01926">
    <property type="entry name" value="MMR_HSR1"/>
    <property type="match status" value="1"/>
</dbReference>
<dbReference type="Gene3D" id="3.40.50.300">
    <property type="entry name" value="P-loop containing nucleotide triphosphate hydrolases"/>
    <property type="match status" value="1"/>
</dbReference>
<accession>A0AAD9UV35</accession>
<reference evidence="2" key="1">
    <citation type="journal article" date="2023" name="G3 (Bethesda)">
        <title>Whole genome assembly and annotation of the endangered Caribbean coral Acropora cervicornis.</title>
        <authorList>
            <person name="Selwyn J.D."/>
            <person name="Vollmer S.V."/>
        </authorList>
    </citation>
    <scope>NUCLEOTIDE SEQUENCE</scope>
    <source>
        <strain evidence="2">K2</strain>
    </source>
</reference>
<gene>
    <name evidence="2" type="ORF">P5673_028138</name>
</gene>
<dbReference type="CDD" id="cd00882">
    <property type="entry name" value="Ras_like_GTPase"/>
    <property type="match status" value="1"/>
</dbReference>
<feature type="domain" description="G" evidence="1">
    <location>
        <begin position="65"/>
        <end position="172"/>
    </location>
</feature>
<organism evidence="2 3">
    <name type="scientific">Acropora cervicornis</name>
    <name type="common">Staghorn coral</name>
    <dbReference type="NCBI Taxonomy" id="6130"/>
    <lineage>
        <taxon>Eukaryota</taxon>
        <taxon>Metazoa</taxon>
        <taxon>Cnidaria</taxon>
        <taxon>Anthozoa</taxon>
        <taxon>Hexacorallia</taxon>
        <taxon>Scleractinia</taxon>
        <taxon>Astrocoeniina</taxon>
        <taxon>Acroporidae</taxon>
        <taxon>Acropora</taxon>
    </lineage>
</organism>
<protein>
    <recommendedName>
        <fullName evidence="1">G domain-containing protein</fullName>
    </recommendedName>
</protein>
<evidence type="ECO:0000259" key="1">
    <source>
        <dbReference type="Pfam" id="PF01926"/>
    </source>
</evidence>
<dbReference type="SUPFAM" id="SSF52540">
    <property type="entry name" value="P-loop containing nucleoside triphosphate hydrolases"/>
    <property type="match status" value="1"/>
</dbReference>
<dbReference type="Proteomes" id="UP001249851">
    <property type="component" value="Unassembled WGS sequence"/>
</dbReference>
<dbReference type="AlphaFoldDB" id="A0AAD9UV35"/>
<sequence length="491" mass="55464">MNDDTKKHCLVAFQETYQEKLIHKILFPEDEASQIFYRSIVFVAMAQFSNFINSVVSNFRKPPYVVLLGDVGTGKSTLVEKLTEREGRSSNANESFTRATDVFWVPDYSLIVADTPGSNALKEKLEHNVHIAAALNFRPVSRILIVVKAETRIDSVIDNVRKYADRFLELPMDVVGVLVTHMDVVDWREKDFTPLIDKELGIDTVVFSWITTDHQTLKQSILKTCTKTYKLTVNDDNFFKLFKIHSNHRKILQCTSDEVKEFENKKKAFDEARKAFTGKDLIDLAFEFQAYMTDEIVEAQKRLSEKNDFTFRGDGAANEAGHVANMVNQLRMVLYDIRTECLGYQSEHGVAELRKCPHCGLIWTKVEGCEGETTCGNRPDFVNDLRDPSYAELGTFSFQWLGDGQLTITKVSKKTVNSERSSKPKTGCGNSIEWKKMATVAVPSEFSETVKVGTSDIKTLPPTAQNFQQELSGKLDEAGKNLQLDELQASG</sequence>
<evidence type="ECO:0000313" key="3">
    <source>
        <dbReference type="Proteomes" id="UP001249851"/>
    </source>
</evidence>
<dbReference type="GO" id="GO:0005525">
    <property type="term" value="F:GTP binding"/>
    <property type="evidence" value="ECO:0007669"/>
    <property type="project" value="InterPro"/>
</dbReference>